<gene>
    <name evidence="5" type="ORF">KS407_20695</name>
</gene>
<comment type="caution">
    <text evidence="5">The sequence shown here is derived from an EMBL/GenBank/DDBJ whole genome shotgun (WGS) entry which is preliminary data.</text>
</comment>
<dbReference type="PROSITE" id="PS50949">
    <property type="entry name" value="HTH_GNTR"/>
    <property type="match status" value="1"/>
</dbReference>
<dbReference type="EMBL" id="JAHQCR010000087">
    <property type="protein sequence ID" value="MBU9723842.1"/>
    <property type="molecule type" value="Genomic_DNA"/>
</dbReference>
<organism evidence="5 6">
    <name type="scientific">Evansella alkalicola</name>
    <dbReference type="NCBI Taxonomy" id="745819"/>
    <lineage>
        <taxon>Bacteria</taxon>
        <taxon>Bacillati</taxon>
        <taxon>Bacillota</taxon>
        <taxon>Bacilli</taxon>
        <taxon>Bacillales</taxon>
        <taxon>Bacillaceae</taxon>
        <taxon>Evansella</taxon>
    </lineage>
</organism>
<proteinExistence type="predicted"/>
<evidence type="ECO:0000256" key="3">
    <source>
        <dbReference type="ARBA" id="ARBA00023163"/>
    </source>
</evidence>
<dbReference type="SMART" id="SM00345">
    <property type="entry name" value="HTH_GNTR"/>
    <property type="match status" value="1"/>
</dbReference>
<keyword evidence="1" id="KW-0805">Transcription regulation</keyword>
<evidence type="ECO:0000313" key="5">
    <source>
        <dbReference type="EMBL" id="MBU9723842.1"/>
    </source>
</evidence>
<dbReference type="SUPFAM" id="SSF46785">
    <property type="entry name" value="Winged helix' DNA-binding domain"/>
    <property type="match status" value="1"/>
</dbReference>
<name>A0ABS6JZ22_9BACI</name>
<evidence type="ECO:0000256" key="2">
    <source>
        <dbReference type="ARBA" id="ARBA00023125"/>
    </source>
</evidence>
<dbReference type="InterPro" id="IPR036390">
    <property type="entry name" value="WH_DNA-bd_sf"/>
</dbReference>
<dbReference type="Gene3D" id="1.10.10.10">
    <property type="entry name" value="Winged helix-like DNA-binding domain superfamily/Winged helix DNA-binding domain"/>
    <property type="match status" value="1"/>
</dbReference>
<keyword evidence="3" id="KW-0804">Transcription</keyword>
<dbReference type="InterPro" id="IPR036388">
    <property type="entry name" value="WH-like_DNA-bd_sf"/>
</dbReference>
<feature type="domain" description="HTH gntR-type" evidence="4">
    <location>
        <begin position="13"/>
        <end position="81"/>
    </location>
</feature>
<sequence length="133" mass="14899">MKLPIHVSQESREPIYHQIETQIKALIVGGHLPAGSPLPSIRMLASHLSCSVITTRRAYQNLEAQGFIKTIQGKGTFVIQIEAGRQKETKRKVVYDAFQKAMEQGKQVGCTAEEMQHIFEEVLKHDDDEKNGG</sequence>
<keyword evidence="6" id="KW-1185">Reference proteome</keyword>
<dbReference type="Pfam" id="PF00392">
    <property type="entry name" value="GntR"/>
    <property type="match status" value="1"/>
</dbReference>
<evidence type="ECO:0000256" key="1">
    <source>
        <dbReference type="ARBA" id="ARBA00023015"/>
    </source>
</evidence>
<evidence type="ECO:0000259" key="4">
    <source>
        <dbReference type="PROSITE" id="PS50949"/>
    </source>
</evidence>
<accession>A0ABS6JZ22</accession>
<dbReference type="InterPro" id="IPR000524">
    <property type="entry name" value="Tscrpt_reg_HTH_GntR"/>
</dbReference>
<protein>
    <submittedName>
        <fullName evidence="5">GntR family transcriptional regulator</fullName>
    </submittedName>
</protein>
<dbReference type="RefSeq" id="WP_088073833.1">
    <property type="nucleotide sequence ID" value="NZ_JAHQCR010000087.1"/>
</dbReference>
<dbReference type="PANTHER" id="PTHR38445:SF7">
    <property type="entry name" value="GNTR-FAMILY TRANSCRIPTIONAL REGULATOR"/>
    <property type="match status" value="1"/>
</dbReference>
<dbReference type="Proteomes" id="UP000790580">
    <property type="component" value="Unassembled WGS sequence"/>
</dbReference>
<reference evidence="5 6" key="1">
    <citation type="submission" date="2021-06" db="EMBL/GenBank/DDBJ databases">
        <title>Bacillus sp. RD4P76, an endophyte from a halophyte.</title>
        <authorList>
            <person name="Sun J.-Q."/>
        </authorList>
    </citation>
    <scope>NUCLEOTIDE SEQUENCE [LARGE SCALE GENOMIC DNA]</scope>
    <source>
        <strain evidence="5 6">JCM 17098</strain>
    </source>
</reference>
<dbReference type="CDD" id="cd07377">
    <property type="entry name" value="WHTH_GntR"/>
    <property type="match status" value="1"/>
</dbReference>
<keyword evidence="2" id="KW-0238">DNA-binding</keyword>
<evidence type="ECO:0000313" key="6">
    <source>
        <dbReference type="Proteomes" id="UP000790580"/>
    </source>
</evidence>
<dbReference type="PANTHER" id="PTHR38445">
    <property type="entry name" value="HTH-TYPE TRANSCRIPTIONAL REPRESSOR YTRA"/>
    <property type="match status" value="1"/>
</dbReference>